<organism evidence="1 2">
    <name type="scientific">Athelia psychrophila</name>
    <dbReference type="NCBI Taxonomy" id="1759441"/>
    <lineage>
        <taxon>Eukaryota</taxon>
        <taxon>Fungi</taxon>
        <taxon>Dikarya</taxon>
        <taxon>Basidiomycota</taxon>
        <taxon>Agaricomycotina</taxon>
        <taxon>Agaricomycetes</taxon>
        <taxon>Agaricomycetidae</taxon>
        <taxon>Atheliales</taxon>
        <taxon>Atheliaceae</taxon>
        <taxon>Athelia</taxon>
    </lineage>
</organism>
<dbReference type="SUPFAM" id="SSF52047">
    <property type="entry name" value="RNI-like"/>
    <property type="match status" value="1"/>
</dbReference>
<sequence>MAIWNKLVSRRDPKTRRPTLSEAVPPVKRPPTLPVEIWRRILVPIVQTPVDGCANIDFPDPFASTSDPYNHDEFSPSERAAVLRLTEVCRTWRTVILEAMAEYVVVYCLDDIRAVVQRFEQSKKAAVAAGGYGLGIGRLTRRIDFRLHRQGLHEPHLKATTDSAIRLFELTPNLEIYVNSNGRNSERPLHTNRRLMDALVRIHGPRLRRVEWNHAECPTWPDLAEFLRGTPNLATFSLTTIYDLHLPLPPGPPIPLEHLRHLSLGMPNTAIHYFPHSWAPLLHALSTCPEQLPALTHLDISPFPTPEFFEVHGPKLRALRTNARDVCKWLPDALECCPNLHTLIFPPTPGIYMLQAHPAIERIGIFPVWETPIEVPAHIFDSYALVPLEETLLLVEGMHLPKLRVLRLRNMGALRAVADKSLVMQTWWRRWNIRGVRFEDKLGTSFGDVVSDDDALMALVRG</sequence>
<evidence type="ECO:0008006" key="3">
    <source>
        <dbReference type="Google" id="ProtNLM"/>
    </source>
</evidence>
<dbReference type="AlphaFoldDB" id="A0A166EH84"/>
<protein>
    <recommendedName>
        <fullName evidence="3">F-box domain-containing protein</fullName>
    </recommendedName>
</protein>
<dbReference type="Proteomes" id="UP000076532">
    <property type="component" value="Unassembled WGS sequence"/>
</dbReference>
<dbReference type="OrthoDB" id="3171058at2759"/>
<keyword evidence="2" id="KW-1185">Reference proteome</keyword>
<dbReference type="EMBL" id="KV417601">
    <property type="protein sequence ID" value="KZP15763.1"/>
    <property type="molecule type" value="Genomic_DNA"/>
</dbReference>
<accession>A0A166EH84</accession>
<evidence type="ECO:0000313" key="1">
    <source>
        <dbReference type="EMBL" id="KZP15763.1"/>
    </source>
</evidence>
<gene>
    <name evidence="1" type="ORF">FIBSPDRAFT_795193</name>
</gene>
<name>A0A166EH84_9AGAM</name>
<proteinExistence type="predicted"/>
<evidence type="ECO:0000313" key="2">
    <source>
        <dbReference type="Proteomes" id="UP000076532"/>
    </source>
</evidence>
<reference evidence="1 2" key="1">
    <citation type="journal article" date="2016" name="Mol. Biol. Evol.">
        <title>Comparative Genomics of Early-Diverging Mushroom-Forming Fungi Provides Insights into the Origins of Lignocellulose Decay Capabilities.</title>
        <authorList>
            <person name="Nagy L.G."/>
            <person name="Riley R."/>
            <person name="Tritt A."/>
            <person name="Adam C."/>
            <person name="Daum C."/>
            <person name="Floudas D."/>
            <person name="Sun H."/>
            <person name="Yadav J.S."/>
            <person name="Pangilinan J."/>
            <person name="Larsson K.H."/>
            <person name="Matsuura K."/>
            <person name="Barry K."/>
            <person name="Labutti K."/>
            <person name="Kuo R."/>
            <person name="Ohm R.A."/>
            <person name="Bhattacharya S.S."/>
            <person name="Shirouzu T."/>
            <person name="Yoshinaga Y."/>
            <person name="Martin F.M."/>
            <person name="Grigoriev I.V."/>
            <person name="Hibbett D.S."/>
        </authorList>
    </citation>
    <scope>NUCLEOTIDE SEQUENCE [LARGE SCALE GENOMIC DNA]</scope>
    <source>
        <strain evidence="1 2">CBS 109695</strain>
    </source>
</reference>